<protein>
    <submittedName>
        <fullName evidence="3">Mobile element protein</fullName>
    </submittedName>
</protein>
<accession>A0A1I8GUP6</accession>
<reference evidence="3" key="1">
    <citation type="submission" date="2016-11" db="UniProtKB">
        <authorList>
            <consortium name="WormBaseParasite"/>
        </authorList>
    </citation>
    <scope>IDENTIFICATION</scope>
</reference>
<dbReference type="AlphaFoldDB" id="A0A1I8GUP6"/>
<evidence type="ECO:0000313" key="3">
    <source>
        <dbReference type="WBParaSite" id="maker-uti_cns_0003232-snap-gene-0.3-mRNA-1"/>
    </source>
</evidence>
<organism evidence="2 3">
    <name type="scientific">Macrostomum lignano</name>
    <dbReference type="NCBI Taxonomy" id="282301"/>
    <lineage>
        <taxon>Eukaryota</taxon>
        <taxon>Metazoa</taxon>
        <taxon>Spiralia</taxon>
        <taxon>Lophotrochozoa</taxon>
        <taxon>Platyhelminthes</taxon>
        <taxon>Rhabditophora</taxon>
        <taxon>Macrostomorpha</taxon>
        <taxon>Macrostomida</taxon>
        <taxon>Macrostomidae</taxon>
        <taxon>Macrostomum</taxon>
    </lineage>
</organism>
<feature type="region of interest" description="Disordered" evidence="1">
    <location>
        <begin position="1"/>
        <end position="28"/>
    </location>
</feature>
<evidence type="ECO:0000313" key="2">
    <source>
        <dbReference type="Proteomes" id="UP000095280"/>
    </source>
</evidence>
<evidence type="ECO:0000256" key="1">
    <source>
        <dbReference type="SAM" id="MobiDB-lite"/>
    </source>
</evidence>
<dbReference type="Proteomes" id="UP000095280">
    <property type="component" value="Unplaced"/>
</dbReference>
<sequence length="159" mass="16272">VGHAQPSEEAAGDRSHSCPPAADSADVGQIWWQRRGNCVRPETRGREGSVPAQARQAGLSGRQGLCAWLQPGAGGASGAAGAAGHLASRDCQSTAARLGAVAGACLAPRRQRASGPRSWQLRRRPVLRAVRGGEIFVDKLRPGAATVPLSGVRTAGPSG</sequence>
<keyword evidence="2" id="KW-1185">Reference proteome</keyword>
<dbReference type="WBParaSite" id="maker-uti_cns_0003232-snap-gene-0.3-mRNA-1">
    <property type="protein sequence ID" value="maker-uti_cns_0003232-snap-gene-0.3-mRNA-1"/>
    <property type="gene ID" value="maker-uti_cns_0003232-snap-gene-0.3"/>
</dbReference>
<name>A0A1I8GUP6_9PLAT</name>
<proteinExistence type="predicted"/>